<protein>
    <recommendedName>
        <fullName evidence="1">N-acetyltransferase domain-containing protein</fullName>
    </recommendedName>
</protein>
<organism evidence="2 3">
    <name type="scientific">Enterococcus asini ATCC 700915</name>
    <dbReference type="NCBI Taxonomy" id="1158606"/>
    <lineage>
        <taxon>Bacteria</taxon>
        <taxon>Bacillati</taxon>
        <taxon>Bacillota</taxon>
        <taxon>Bacilli</taxon>
        <taxon>Lactobacillales</taxon>
        <taxon>Enterococcaceae</taxon>
        <taxon>Enterococcus</taxon>
    </lineage>
</organism>
<name>R2RP43_9ENTE</name>
<dbReference type="GeneID" id="78364648"/>
<dbReference type="SUPFAM" id="SSF55729">
    <property type="entry name" value="Acyl-CoA N-acyltransferases (Nat)"/>
    <property type="match status" value="1"/>
</dbReference>
<dbReference type="Proteomes" id="UP000013777">
    <property type="component" value="Unassembled WGS sequence"/>
</dbReference>
<dbReference type="PANTHER" id="PTHR43415">
    <property type="entry name" value="SPERMIDINE N(1)-ACETYLTRANSFERASE"/>
    <property type="match status" value="1"/>
</dbReference>
<dbReference type="InterPro" id="IPR000182">
    <property type="entry name" value="GNAT_dom"/>
</dbReference>
<reference evidence="2 3" key="1">
    <citation type="submission" date="2013-02" db="EMBL/GenBank/DDBJ databases">
        <title>The Genome Sequence of Enterococcus asini ATCC_700915.</title>
        <authorList>
            <consortium name="The Broad Institute Genome Sequencing Platform"/>
            <consortium name="The Broad Institute Genome Sequencing Center for Infectious Disease"/>
            <person name="Earl A.M."/>
            <person name="Gilmore M.S."/>
            <person name="Lebreton F."/>
            <person name="Walker B."/>
            <person name="Young S.K."/>
            <person name="Zeng Q."/>
            <person name="Gargeya S."/>
            <person name="Fitzgerald M."/>
            <person name="Haas B."/>
            <person name="Abouelleil A."/>
            <person name="Alvarado L."/>
            <person name="Arachchi H.M."/>
            <person name="Berlin A.M."/>
            <person name="Chapman S.B."/>
            <person name="Dewar J."/>
            <person name="Goldberg J."/>
            <person name="Griggs A."/>
            <person name="Gujja S."/>
            <person name="Hansen M."/>
            <person name="Howarth C."/>
            <person name="Imamovic A."/>
            <person name="Larimer J."/>
            <person name="McCowan C."/>
            <person name="Murphy C."/>
            <person name="Neiman D."/>
            <person name="Pearson M."/>
            <person name="Priest M."/>
            <person name="Roberts A."/>
            <person name="Saif S."/>
            <person name="Shea T."/>
            <person name="Sisk P."/>
            <person name="Sykes S."/>
            <person name="Wortman J."/>
            <person name="Nusbaum C."/>
            <person name="Birren B."/>
        </authorList>
    </citation>
    <scope>NUCLEOTIDE SEQUENCE [LARGE SCALE GENOMIC DNA]</scope>
    <source>
        <strain evidence="2 3">ATCC 700915</strain>
    </source>
</reference>
<dbReference type="OrthoDB" id="65897at2"/>
<keyword evidence="3" id="KW-1185">Reference proteome</keyword>
<dbReference type="GO" id="GO:0016747">
    <property type="term" value="F:acyltransferase activity, transferring groups other than amino-acyl groups"/>
    <property type="evidence" value="ECO:0007669"/>
    <property type="project" value="InterPro"/>
</dbReference>
<feature type="domain" description="N-acetyltransferase" evidence="1">
    <location>
        <begin position="9"/>
        <end position="169"/>
    </location>
</feature>
<sequence>MEVLKYGDLAIRPALVTDATQLATWWNDGAVMVHAGFPRGIGTTEKKVAESLSGDGLATGRRLLLLRGAEAIGEMYYSMEGHDTAEIGIKICRQDFQGQGLGKCYLRLLIDSLFAQGIQKIRLDTMLENQRAQHVYESLGFQKVGVRKDCWQDQLGVWRTAVDYELLPKNWQSTLQNR</sequence>
<proteinExistence type="predicted"/>
<accession>R2RP43</accession>
<dbReference type="Gene3D" id="3.40.630.30">
    <property type="match status" value="1"/>
</dbReference>
<dbReference type="RefSeq" id="WP_010754767.1">
    <property type="nucleotide sequence ID" value="NZ_ASVU01000001.1"/>
</dbReference>
<dbReference type="PROSITE" id="PS51186">
    <property type="entry name" value="GNAT"/>
    <property type="match status" value="1"/>
</dbReference>
<dbReference type="Pfam" id="PF13302">
    <property type="entry name" value="Acetyltransf_3"/>
    <property type="match status" value="1"/>
</dbReference>
<dbReference type="STRING" id="57732.RU94_GL000732"/>
<evidence type="ECO:0000313" key="2">
    <source>
        <dbReference type="EMBL" id="EOH85245.1"/>
    </source>
</evidence>
<dbReference type="EMBL" id="AJAP01000022">
    <property type="protein sequence ID" value="EOH85245.1"/>
    <property type="molecule type" value="Genomic_DNA"/>
</dbReference>
<dbReference type="PANTHER" id="PTHR43415:SF3">
    <property type="entry name" value="GNAT-FAMILY ACETYLTRANSFERASE"/>
    <property type="match status" value="1"/>
</dbReference>
<dbReference type="InterPro" id="IPR016181">
    <property type="entry name" value="Acyl_CoA_acyltransferase"/>
</dbReference>
<evidence type="ECO:0000259" key="1">
    <source>
        <dbReference type="PROSITE" id="PS51186"/>
    </source>
</evidence>
<dbReference type="HOGENOM" id="CLU_013985_3_2_9"/>
<gene>
    <name evidence="2" type="ORF">UAS_02147</name>
</gene>
<dbReference type="AlphaFoldDB" id="R2RP43"/>
<comment type="caution">
    <text evidence="2">The sequence shown here is derived from an EMBL/GenBank/DDBJ whole genome shotgun (WGS) entry which is preliminary data.</text>
</comment>
<dbReference type="eggNOG" id="COG1670">
    <property type="taxonomic scope" value="Bacteria"/>
</dbReference>
<evidence type="ECO:0000313" key="3">
    <source>
        <dbReference type="Proteomes" id="UP000013777"/>
    </source>
</evidence>
<dbReference type="PATRIC" id="fig|1158606.3.peg.2093"/>